<name>A0ABR0PDW9_GOSAR</name>
<dbReference type="InterPro" id="IPR036691">
    <property type="entry name" value="Endo/exonu/phosph_ase_sf"/>
</dbReference>
<accession>A0ABR0PDW9</accession>
<dbReference type="PANTHER" id="PTHR35218">
    <property type="entry name" value="RNASE H DOMAIN-CONTAINING PROTEIN"/>
    <property type="match status" value="1"/>
</dbReference>
<keyword evidence="2" id="KW-1185">Reference proteome</keyword>
<dbReference type="SUPFAM" id="SSF56219">
    <property type="entry name" value="DNase I-like"/>
    <property type="match status" value="1"/>
</dbReference>
<protein>
    <recommendedName>
        <fullName evidence="3">Reverse transcriptase</fullName>
    </recommendedName>
</protein>
<reference evidence="1 2" key="1">
    <citation type="submission" date="2023-03" db="EMBL/GenBank/DDBJ databases">
        <title>WGS of Gossypium arboreum.</title>
        <authorList>
            <person name="Yu D."/>
        </authorList>
    </citation>
    <scope>NUCLEOTIDE SEQUENCE [LARGE SCALE GENOMIC DNA]</scope>
    <source>
        <tissue evidence="1">Leaf</tissue>
    </source>
</reference>
<dbReference type="Gene3D" id="3.60.10.10">
    <property type="entry name" value="Endonuclease/exonuclease/phosphatase"/>
    <property type="match status" value="1"/>
</dbReference>
<dbReference type="Proteomes" id="UP001358586">
    <property type="component" value="Chromosome 7"/>
</dbReference>
<evidence type="ECO:0000313" key="2">
    <source>
        <dbReference type="Proteomes" id="UP001358586"/>
    </source>
</evidence>
<sequence length="341" mass="39983">MAWDSKKWEYKTLKRVGFVGADCCFFSIGIDDCQSAIRPGTMKILCWNVHELGSPWAIQRLRQMVKFDYPRMLFFMETKLDENRMEKVGRRCGFNYGIEVEANGSRGFYGAPYASFTGFYGAPYASFQEETWNLLRRLGNEKKFPWLVCGDFNEVLYSFEKVGGVPREEHRIEAFRKTLDDCQLRDIEYSGNWFTWERGNRPETNIKELLDRRVANDDWLTLIDVKIQLNFELDKDEAFWEKRAIVNWLHLGDKDTSFFHRYASTRKKNAIGSLEREDGKVVSTEDEIGEFATKYFQNMFSLNGIGDLSYILSEINTNIFLEENLFLLAKFTEEDVYTALK</sequence>
<dbReference type="EMBL" id="JARKNE010000007">
    <property type="protein sequence ID" value="KAK5819465.1"/>
    <property type="molecule type" value="Genomic_DNA"/>
</dbReference>
<dbReference type="PANTHER" id="PTHR35218:SF9">
    <property type="entry name" value="ENDONUCLEASE_EXONUCLEASE_PHOSPHATASE DOMAIN-CONTAINING PROTEIN"/>
    <property type="match status" value="1"/>
</dbReference>
<evidence type="ECO:0008006" key="3">
    <source>
        <dbReference type="Google" id="ProtNLM"/>
    </source>
</evidence>
<evidence type="ECO:0000313" key="1">
    <source>
        <dbReference type="EMBL" id="KAK5819465.1"/>
    </source>
</evidence>
<gene>
    <name evidence="1" type="ORF">PVK06_024467</name>
</gene>
<organism evidence="1 2">
    <name type="scientific">Gossypium arboreum</name>
    <name type="common">Tree cotton</name>
    <name type="synonym">Gossypium nanking</name>
    <dbReference type="NCBI Taxonomy" id="29729"/>
    <lineage>
        <taxon>Eukaryota</taxon>
        <taxon>Viridiplantae</taxon>
        <taxon>Streptophyta</taxon>
        <taxon>Embryophyta</taxon>
        <taxon>Tracheophyta</taxon>
        <taxon>Spermatophyta</taxon>
        <taxon>Magnoliopsida</taxon>
        <taxon>eudicotyledons</taxon>
        <taxon>Gunneridae</taxon>
        <taxon>Pentapetalae</taxon>
        <taxon>rosids</taxon>
        <taxon>malvids</taxon>
        <taxon>Malvales</taxon>
        <taxon>Malvaceae</taxon>
        <taxon>Malvoideae</taxon>
        <taxon>Gossypium</taxon>
    </lineage>
</organism>
<proteinExistence type="predicted"/>
<comment type="caution">
    <text evidence="1">The sequence shown here is derived from an EMBL/GenBank/DDBJ whole genome shotgun (WGS) entry which is preliminary data.</text>
</comment>